<evidence type="ECO:0000256" key="4">
    <source>
        <dbReference type="ARBA" id="ARBA00022692"/>
    </source>
</evidence>
<name>A0A918ULW8_9CAUL</name>
<dbReference type="RefSeq" id="WP_189484346.1">
    <property type="nucleotide sequence ID" value="NZ_BMZB01000001.1"/>
</dbReference>
<evidence type="ECO:0000256" key="5">
    <source>
        <dbReference type="ARBA" id="ARBA00022989"/>
    </source>
</evidence>
<evidence type="ECO:0000256" key="1">
    <source>
        <dbReference type="ARBA" id="ARBA00004651"/>
    </source>
</evidence>
<evidence type="ECO:0000256" key="7">
    <source>
        <dbReference type="SAM" id="Phobius"/>
    </source>
</evidence>
<keyword evidence="4 7" id="KW-0812">Transmembrane</keyword>
<feature type="transmembrane region" description="Helical" evidence="7">
    <location>
        <begin position="46"/>
        <end position="68"/>
    </location>
</feature>
<feature type="transmembrane region" description="Helical" evidence="7">
    <location>
        <begin position="223"/>
        <end position="248"/>
    </location>
</feature>
<feature type="transmembrane region" description="Helical" evidence="7">
    <location>
        <begin position="316"/>
        <end position="343"/>
    </location>
</feature>
<dbReference type="PANTHER" id="PTHR42865">
    <property type="entry name" value="PROTON/GLUTAMATE-ASPARTATE SYMPORTER"/>
    <property type="match status" value="1"/>
</dbReference>
<keyword evidence="5 7" id="KW-1133">Transmembrane helix</keyword>
<dbReference type="Gene3D" id="1.10.3860.10">
    <property type="entry name" value="Sodium:dicarboxylate symporter"/>
    <property type="match status" value="1"/>
</dbReference>
<dbReference type="InterPro" id="IPR001991">
    <property type="entry name" value="Na-dicarboxylate_symporter"/>
</dbReference>
<evidence type="ECO:0000256" key="6">
    <source>
        <dbReference type="ARBA" id="ARBA00023136"/>
    </source>
</evidence>
<dbReference type="AlphaFoldDB" id="A0A918ULW8"/>
<evidence type="ECO:0000256" key="3">
    <source>
        <dbReference type="ARBA" id="ARBA00022475"/>
    </source>
</evidence>
<keyword evidence="9" id="KW-1185">Reference proteome</keyword>
<feature type="transmembrane region" description="Helical" evidence="7">
    <location>
        <begin position="147"/>
        <end position="167"/>
    </location>
</feature>
<dbReference type="Proteomes" id="UP000662572">
    <property type="component" value="Unassembled WGS sequence"/>
</dbReference>
<evidence type="ECO:0000313" key="8">
    <source>
        <dbReference type="EMBL" id="GGZ19617.1"/>
    </source>
</evidence>
<proteinExistence type="predicted"/>
<feature type="transmembrane region" description="Helical" evidence="7">
    <location>
        <begin position="363"/>
        <end position="383"/>
    </location>
</feature>
<feature type="transmembrane region" description="Helical" evidence="7">
    <location>
        <begin position="188"/>
        <end position="211"/>
    </location>
</feature>
<accession>A0A918ULW8</accession>
<keyword evidence="2" id="KW-0813">Transport</keyword>
<reference evidence="8" key="1">
    <citation type="journal article" date="2014" name="Int. J. Syst. Evol. Microbiol.">
        <title>Complete genome sequence of Corynebacterium casei LMG S-19264T (=DSM 44701T), isolated from a smear-ripened cheese.</title>
        <authorList>
            <consortium name="US DOE Joint Genome Institute (JGI-PGF)"/>
            <person name="Walter F."/>
            <person name="Albersmeier A."/>
            <person name="Kalinowski J."/>
            <person name="Ruckert C."/>
        </authorList>
    </citation>
    <scope>NUCLEOTIDE SEQUENCE</scope>
    <source>
        <strain evidence="8">KCTC 32296</strain>
    </source>
</reference>
<keyword evidence="3" id="KW-1003">Cell membrane</keyword>
<dbReference type="GO" id="GO:0015293">
    <property type="term" value="F:symporter activity"/>
    <property type="evidence" value="ECO:0007669"/>
    <property type="project" value="UniProtKB-KW"/>
</dbReference>
<evidence type="ECO:0000313" key="9">
    <source>
        <dbReference type="Proteomes" id="UP000662572"/>
    </source>
</evidence>
<comment type="caution">
    <text evidence="8">The sequence shown here is derived from an EMBL/GenBank/DDBJ whole genome shotgun (WGS) entry which is preliminary data.</text>
</comment>
<dbReference type="PRINTS" id="PR00173">
    <property type="entry name" value="EDTRNSPORT"/>
</dbReference>
<evidence type="ECO:0000256" key="2">
    <source>
        <dbReference type="ARBA" id="ARBA00022448"/>
    </source>
</evidence>
<feature type="transmembrane region" description="Helical" evidence="7">
    <location>
        <begin position="80"/>
        <end position="105"/>
    </location>
</feature>
<dbReference type="EMBL" id="BMZB01000001">
    <property type="protein sequence ID" value="GGZ19617.1"/>
    <property type="molecule type" value="Genomic_DNA"/>
</dbReference>
<comment type="subcellular location">
    <subcellularLocation>
        <location evidence="1">Cell membrane</location>
        <topology evidence="1">Multi-pass membrane protein</topology>
    </subcellularLocation>
</comment>
<dbReference type="GO" id="GO:0005886">
    <property type="term" value="C:plasma membrane"/>
    <property type="evidence" value="ECO:0007669"/>
    <property type="project" value="UniProtKB-SubCell"/>
</dbReference>
<keyword evidence="6 7" id="KW-0472">Membrane</keyword>
<dbReference type="InterPro" id="IPR036458">
    <property type="entry name" value="Na:dicarbo_symporter_sf"/>
</dbReference>
<sequence>MPLTMRILTGLALGLIGGVVLFEFLPDSIGPVGTTAQVIGGLWLNALRMTIIPLVFALLALGVVNAAALAGQGTLALKTVVTYVVLLLVSAVLGAALTLGLLPLFPIPADAAQALRSSAGLHHAEIMPSPPLSEMLLGIIPANPIEAAANGAMLQIVIFALVFGLALTRVNVTRRAAIVDFLHALNDVMFVIVRWVLIAAPLGVCALGLSLALRAGASAFGALAHYVAFSCGLALIGIGLAYVMAWIGGGVSPWRFARGVAPAQAVAVSTQSSLASLPATLASTDALGIPRAVSGVTLPLAVSIFRFNGPMQNLMLGLYGASLYGIHPSFTLIVAAILVAVVIEQSSVGLPNQLNFFTAYLPVYAVLGVPVEVLALLIAVDVLPDMVATTGNVSMNAAVTTAISKRFAPDASAQTDQIV</sequence>
<organism evidence="8 9">
    <name type="scientific">Asticcacaulis endophyticus</name>
    <dbReference type="NCBI Taxonomy" id="1395890"/>
    <lineage>
        <taxon>Bacteria</taxon>
        <taxon>Pseudomonadati</taxon>
        <taxon>Pseudomonadota</taxon>
        <taxon>Alphaproteobacteria</taxon>
        <taxon>Caulobacterales</taxon>
        <taxon>Caulobacteraceae</taxon>
        <taxon>Asticcacaulis</taxon>
    </lineage>
</organism>
<gene>
    <name evidence="8" type="primary">gltP</name>
    <name evidence="8" type="ORF">GCM10011273_00090</name>
</gene>
<dbReference type="PANTHER" id="PTHR42865:SF7">
    <property type="entry name" value="PROTON_GLUTAMATE-ASPARTATE SYMPORTER"/>
    <property type="match status" value="1"/>
</dbReference>
<dbReference type="SUPFAM" id="SSF118215">
    <property type="entry name" value="Proton glutamate symport protein"/>
    <property type="match status" value="1"/>
</dbReference>
<dbReference type="Pfam" id="PF00375">
    <property type="entry name" value="SDF"/>
    <property type="match status" value="1"/>
</dbReference>
<reference evidence="8" key="2">
    <citation type="submission" date="2020-09" db="EMBL/GenBank/DDBJ databases">
        <authorList>
            <person name="Sun Q."/>
            <person name="Kim S."/>
        </authorList>
    </citation>
    <scope>NUCLEOTIDE SEQUENCE</scope>
    <source>
        <strain evidence="8">KCTC 32296</strain>
    </source>
</reference>
<protein>
    <submittedName>
        <fullName evidence="8">Sodium:dicarboxylate symporter</fullName>
    </submittedName>
</protein>